<dbReference type="PANTHER" id="PTHR30582:SF24">
    <property type="entry name" value="L,D-TRANSPEPTIDASE ERFK_SRFK-RELATED"/>
    <property type="match status" value="1"/>
</dbReference>
<dbReference type="CDD" id="cd00118">
    <property type="entry name" value="LysM"/>
    <property type="match status" value="1"/>
</dbReference>
<sequence>MKTIALTLLSGLLAFSSIANEYTMNVDGSRLVGRLQYHKVDKGEHLNGIGQMYNVGLLALMDANPGVDPFLPDPDSLLVIPTQALLPDVPHKGVVINLAELRLYYFEPKSNKVHIFPIGIGRVGRETPEMNTKVAVRIPDPSWTPTPGIREDHFKRTGEILPRVVPGGTKDNPLGRHALKLAHGDGSYLIHGTNKDFGIGLRVSSGCIRMNPPDIAWLFDKVRAGTPVRVINRTVKAAREPDGKLIVEVHSPLTEKEGQAPSRQINFTPSVRTLLAESDVDPSHLKRELEAQRGIPVRLNIKAQLTAAPLSSSAR</sequence>
<keyword evidence="11 12" id="KW-0961">Cell wall biogenesis/degradation</keyword>
<evidence type="ECO:0000259" key="14">
    <source>
        <dbReference type="PROSITE" id="PS51782"/>
    </source>
</evidence>
<evidence type="ECO:0000256" key="1">
    <source>
        <dbReference type="ARBA" id="ARBA00004418"/>
    </source>
</evidence>
<keyword evidence="10 12" id="KW-0573">Peptidoglycan synthesis</keyword>
<accession>A0AA37RV07</accession>
<comment type="pathway">
    <text evidence="2 12">Cell wall biogenesis; peptidoglycan biosynthesis.</text>
</comment>
<evidence type="ECO:0000256" key="9">
    <source>
        <dbReference type="ARBA" id="ARBA00022960"/>
    </source>
</evidence>
<dbReference type="SUPFAM" id="SSF54106">
    <property type="entry name" value="LysM domain"/>
    <property type="match status" value="1"/>
</dbReference>
<evidence type="ECO:0000256" key="5">
    <source>
        <dbReference type="ARBA" id="ARBA00022679"/>
    </source>
</evidence>
<dbReference type="Pfam" id="PF17969">
    <property type="entry name" value="Ldt_C"/>
    <property type="match status" value="1"/>
</dbReference>
<evidence type="ECO:0000256" key="13">
    <source>
        <dbReference type="SAM" id="SignalP"/>
    </source>
</evidence>
<keyword evidence="5" id="KW-0808">Transferase</keyword>
<dbReference type="GO" id="GO:0042597">
    <property type="term" value="C:periplasmic space"/>
    <property type="evidence" value="ECO:0007669"/>
    <property type="project" value="UniProtKB-SubCell"/>
</dbReference>
<dbReference type="InterPro" id="IPR041597">
    <property type="entry name" value="Ldt_C"/>
</dbReference>
<keyword evidence="8" id="KW-0378">Hydrolase</keyword>
<dbReference type="Pfam" id="PF03734">
    <property type="entry name" value="YkuD"/>
    <property type="match status" value="1"/>
</dbReference>
<evidence type="ECO:0000256" key="7">
    <source>
        <dbReference type="ARBA" id="ARBA00022764"/>
    </source>
</evidence>
<comment type="caution">
    <text evidence="16">The sequence shown here is derived from an EMBL/GenBank/DDBJ whole genome shotgun (WGS) entry which is preliminary data.</text>
</comment>
<feature type="domain" description="L,D-TPase catalytic" evidence="15">
    <location>
        <begin position="92"/>
        <end position="231"/>
    </location>
</feature>
<dbReference type="PANTHER" id="PTHR30582">
    <property type="entry name" value="L,D-TRANSPEPTIDASE"/>
    <property type="match status" value="1"/>
</dbReference>
<proteinExistence type="inferred from homology"/>
<feature type="active site" description="Proton donor/acceptor" evidence="12">
    <location>
        <position position="191"/>
    </location>
</feature>
<evidence type="ECO:0000256" key="2">
    <source>
        <dbReference type="ARBA" id="ARBA00004752"/>
    </source>
</evidence>
<dbReference type="GO" id="GO:0005576">
    <property type="term" value="C:extracellular region"/>
    <property type="evidence" value="ECO:0007669"/>
    <property type="project" value="TreeGrafter"/>
</dbReference>
<keyword evidence="4" id="KW-0328">Glycosyltransferase</keyword>
<reference evidence="16" key="2">
    <citation type="submission" date="2023-01" db="EMBL/GenBank/DDBJ databases">
        <title>Draft genome sequence of Paraferrimonas sedimenticola strain NBRC 101628.</title>
        <authorList>
            <person name="Sun Q."/>
            <person name="Mori K."/>
        </authorList>
    </citation>
    <scope>NUCLEOTIDE SEQUENCE</scope>
    <source>
        <strain evidence="16">NBRC 101628</strain>
    </source>
</reference>
<keyword evidence="7" id="KW-0574">Periplasm</keyword>
<keyword evidence="6 13" id="KW-0732">Signal</keyword>
<dbReference type="PROSITE" id="PS52029">
    <property type="entry name" value="LD_TPASE"/>
    <property type="match status" value="1"/>
</dbReference>
<dbReference type="AlphaFoldDB" id="A0AA37RV07"/>
<dbReference type="Proteomes" id="UP001161422">
    <property type="component" value="Unassembled WGS sequence"/>
</dbReference>
<dbReference type="GO" id="GO:0071555">
    <property type="term" value="P:cell wall organization"/>
    <property type="evidence" value="ECO:0007669"/>
    <property type="project" value="UniProtKB-UniRule"/>
</dbReference>
<evidence type="ECO:0000313" key="17">
    <source>
        <dbReference type="Proteomes" id="UP001161422"/>
    </source>
</evidence>
<comment type="similarity">
    <text evidence="3">Belongs to the YkuD family.</text>
</comment>
<feature type="chain" id="PRO_5041229606" evidence="13">
    <location>
        <begin position="20"/>
        <end position="315"/>
    </location>
</feature>
<protein>
    <submittedName>
        <fullName evidence="16">Peptidase</fullName>
    </submittedName>
</protein>
<dbReference type="Gene3D" id="2.40.440.10">
    <property type="entry name" value="L,D-transpeptidase catalytic domain-like"/>
    <property type="match status" value="1"/>
</dbReference>
<dbReference type="InterPro" id="IPR050979">
    <property type="entry name" value="LD-transpeptidase"/>
</dbReference>
<gene>
    <name evidence="16" type="ORF">GCM10007895_10290</name>
</gene>
<comment type="subcellular location">
    <subcellularLocation>
        <location evidence="1">Periplasm</location>
    </subcellularLocation>
</comment>
<dbReference type="RefSeq" id="WP_169902936.1">
    <property type="nucleotide sequence ID" value="NZ_BSNC01000003.1"/>
</dbReference>
<evidence type="ECO:0000256" key="12">
    <source>
        <dbReference type="PROSITE-ProRule" id="PRU01373"/>
    </source>
</evidence>
<evidence type="ECO:0000256" key="6">
    <source>
        <dbReference type="ARBA" id="ARBA00022729"/>
    </source>
</evidence>
<keyword evidence="9 12" id="KW-0133">Cell shape</keyword>
<dbReference type="InterPro" id="IPR036779">
    <property type="entry name" value="LysM_dom_sf"/>
</dbReference>
<keyword evidence="17" id="KW-1185">Reference proteome</keyword>
<dbReference type="InterPro" id="IPR005490">
    <property type="entry name" value="LD_TPept_cat_dom"/>
</dbReference>
<evidence type="ECO:0000256" key="10">
    <source>
        <dbReference type="ARBA" id="ARBA00022984"/>
    </source>
</evidence>
<organism evidence="16 17">
    <name type="scientific">Paraferrimonas sedimenticola</name>
    <dbReference type="NCBI Taxonomy" id="375674"/>
    <lineage>
        <taxon>Bacteria</taxon>
        <taxon>Pseudomonadati</taxon>
        <taxon>Pseudomonadota</taxon>
        <taxon>Gammaproteobacteria</taxon>
        <taxon>Alteromonadales</taxon>
        <taxon>Ferrimonadaceae</taxon>
        <taxon>Paraferrimonas</taxon>
    </lineage>
</organism>
<dbReference type="GO" id="GO:0016757">
    <property type="term" value="F:glycosyltransferase activity"/>
    <property type="evidence" value="ECO:0007669"/>
    <property type="project" value="UniProtKB-KW"/>
</dbReference>
<dbReference type="InterPro" id="IPR018392">
    <property type="entry name" value="LysM"/>
</dbReference>
<evidence type="ECO:0000256" key="11">
    <source>
        <dbReference type="ARBA" id="ARBA00023316"/>
    </source>
</evidence>
<reference evidence="16" key="1">
    <citation type="journal article" date="2014" name="Int. J. Syst. Evol. Microbiol.">
        <title>Complete genome sequence of Corynebacterium casei LMG S-19264T (=DSM 44701T), isolated from a smear-ripened cheese.</title>
        <authorList>
            <consortium name="US DOE Joint Genome Institute (JGI-PGF)"/>
            <person name="Walter F."/>
            <person name="Albersmeier A."/>
            <person name="Kalinowski J."/>
            <person name="Ruckert C."/>
        </authorList>
    </citation>
    <scope>NUCLEOTIDE SEQUENCE</scope>
    <source>
        <strain evidence="16">NBRC 101628</strain>
    </source>
</reference>
<dbReference type="GO" id="GO:0008360">
    <property type="term" value="P:regulation of cell shape"/>
    <property type="evidence" value="ECO:0007669"/>
    <property type="project" value="UniProtKB-UniRule"/>
</dbReference>
<dbReference type="GO" id="GO:0018104">
    <property type="term" value="P:peptidoglycan-protein cross-linking"/>
    <property type="evidence" value="ECO:0007669"/>
    <property type="project" value="TreeGrafter"/>
</dbReference>
<feature type="domain" description="LysM" evidence="14">
    <location>
        <begin position="36"/>
        <end position="80"/>
    </location>
</feature>
<feature type="active site" description="Nucleophile" evidence="12">
    <location>
        <position position="207"/>
    </location>
</feature>
<dbReference type="InterPro" id="IPR038063">
    <property type="entry name" value="Transpep_catalytic_dom"/>
</dbReference>
<feature type="signal peptide" evidence="13">
    <location>
        <begin position="1"/>
        <end position="19"/>
    </location>
</feature>
<evidence type="ECO:0000313" key="16">
    <source>
        <dbReference type="EMBL" id="GLP95723.1"/>
    </source>
</evidence>
<dbReference type="Gene3D" id="3.10.350.10">
    <property type="entry name" value="LysM domain"/>
    <property type="match status" value="1"/>
</dbReference>
<dbReference type="EMBL" id="BSNC01000003">
    <property type="protein sequence ID" value="GLP95723.1"/>
    <property type="molecule type" value="Genomic_DNA"/>
</dbReference>
<dbReference type="GO" id="GO:0071972">
    <property type="term" value="F:peptidoglycan L,D-transpeptidase activity"/>
    <property type="evidence" value="ECO:0007669"/>
    <property type="project" value="TreeGrafter"/>
</dbReference>
<evidence type="ECO:0000256" key="4">
    <source>
        <dbReference type="ARBA" id="ARBA00022676"/>
    </source>
</evidence>
<evidence type="ECO:0000256" key="8">
    <source>
        <dbReference type="ARBA" id="ARBA00022801"/>
    </source>
</evidence>
<evidence type="ECO:0000259" key="15">
    <source>
        <dbReference type="PROSITE" id="PS52029"/>
    </source>
</evidence>
<dbReference type="PROSITE" id="PS51782">
    <property type="entry name" value="LYSM"/>
    <property type="match status" value="1"/>
</dbReference>
<evidence type="ECO:0000256" key="3">
    <source>
        <dbReference type="ARBA" id="ARBA00005992"/>
    </source>
</evidence>
<dbReference type="CDD" id="cd16913">
    <property type="entry name" value="YkuD_like"/>
    <property type="match status" value="1"/>
</dbReference>
<name>A0AA37RV07_9GAMM</name>
<dbReference type="SUPFAM" id="SSF141523">
    <property type="entry name" value="L,D-transpeptidase catalytic domain-like"/>
    <property type="match status" value="1"/>
</dbReference>